<name>A0ABW7EXS3_9BURK</name>
<evidence type="ECO:0000256" key="1">
    <source>
        <dbReference type="SAM" id="SignalP"/>
    </source>
</evidence>
<feature type="chain" id="PRO_5045812824" evidence="1">
    <location>
        <begin position="22"/>
        <end position="222"/>
    </location>
</feature>
<gene>
    <name evidence="3" type="ORF">ACG02S_24295</name>
</gene>
<keyword evidence="4" id="KW-1185">Reference proteome</keyword>
<feature type="domain" description="Ice-binding protein C-terminal" evidence="2">
    <location>
        <begin position="193"/>
        <end position="217"/>
    </location>
</feature>
<dbReference type="Proteomes" id="UP001606300">
    <property type="component" value="Unassembled WGS sequence"/>
</dbReference>
<dbReference type="NCBIfam" id="TIGR02595">
    <property type="entry name" value="PEP_CTERM"/>
    <property type="match status" value="1"/>
</dbReference>
<comment type="caution">
    <text evidence="3">The sequence shown here is derived from an EMBL/GenBank/DDBJ whole genome shotgun (WGS) entry which is preliminary data.</text>
</comment>
<dbReference type="EMBL" id="JBIGHY010000015">
    <property type="protein sequence ID" value="MFG6417020.1"/>
    <property type="molecule type" value="Genomic_DNA"/>
</dbReference>
<keyword evidence="1" id="KW-0732">Signal</keyword>
<sequence>MQIKPTALAAVLLATASLAQANTTHESFSDVTGSASFDGWNQLNRSGLGCADSTCSTAKLVAGITANVAGSGDAVFKRDSGDHYPAGFGLYGGNSVLSFIDTTLVGNLGTLVFQGIVNDFSGAGFGLTLSYNGGTQALAASNVSSVLTGGVADYYRYTFDLSGLGAVNSYSLSLNAGFSQMLAFQVDQVATAPVPEPSTYALMAGGLGLVGWLARRRKVTQA</sequence>
<proteinExistence type="predicted"/>
<accession>A0ABW7EXS3</accession>
<dbReference type="Pfam" id="PF07589">
    <property type="entry name" value="PEP-CTERM"/>
    <property type="match status" value="1"/>
</dbReference>
<reference evidence="3 4" key="1">
    <citation type="submission" date="2024-09" db="EMBL/GenBank/DDBJ databases">
        <title>Novel species of the genus Pelomonas and Roseateles isolated from streams.</title>
        <authorList>
            <person name="Lu H."/>
        </authorList>
    </citation>
    <scope>NUCLEOTIDE SEQUENCE [LARGE SCALE GENOMIC DNA]</scope>
    <source>
        <strain evidence="3 4">DC23W</strain>
    </source>
</reference>
<evidence type="ECO:0000313" key="4">
    <source>
        <dbReference type="Proteomes" id="UP001606300"/>
    </source>
</evidence>
<dbReference type="InterPro" id="IPR013424">
    <property type="entry name" value="Ice-binding_C"/>
</dbReference>
<protein>
    <submittedName>
        <fullName evidence="3">PEP-CTERM sorting domain-containing protein</fullName>
    </submittedName>
</protein>
<organism evidence="3 4">
    <name type="scientific">Pelomonas dachongensis</name>
    <dbReference type="NCBI Taxonomy" id="3299029"/>
    <lineage>
        <taxon>Bacteria</taxon>
        <taxon>Pseudomonadati</taxon>
        <taxon>Pseudomonadota</taxon>
        <taxon>Betaproteobacteria</taxon>
        <taxon>Burkholderiales</taxon>
        <taxon>Sphaerotilaceae</taxon>
        <taxon>Roseateles</taxon>
    </lineage>
</organism>
<dbReference type="RefSeq" id="WP_394473079.1">
    <property type="nucleotide sequence ID" value="NZ_JBIGHY010000015.1"/>
</dbReference>
<evidence type="ECO:0000313" key="3">
    <source>
        <dbReference type="EMBL" id="MFG6417020.1"/>
    </source>
</evidence>
<evidence type="ECO:0000259" key="2">
    <source>
        <dbReference type="Pfam" id="PF07589"/>
    </source>
</evidence>
<feature type="signal peptide" evidence="1">
    <location>
        <begin position="1"/>
        <end position="21"/>
    </location>
</feature>